<keyword evidence="2" id="KW-1185">Reference proteome</keyword>
<comment type="caution">
    <text evidence="1">The sequence shown here is derived from an EMBL/GenBank/DDBJ whole genome shotgun (WGS) entry which is preliminary data.</text>
</comment>
<proteinExistence type="predicted"/>
<reference evidence="1 2" key="1">
    <citation type="submission" date="2017-06" db="EMBL/GenBank/DDBJ databases">
        <title>Ant-infecting Ophiocordyceps genomes reveal a high diversity of potential behavioral manipulation genes and a possible major role for enterotoxins.</title>
        <authorList>
            <person name="De Bekker C."/>
            <person name="Evans H.C."/>
            <person name="Brachmann A."/>
            <person name="Hughes D.P."/>
        </authorList>
    </citation>
    <scope>NUCLEOTIDE SEQUENCE [LARGE SCALE GENOMIC DNA]</scope>
    <source>
        <strain evidence="1 2">1348a</strain>
    </source>
</reference>
<name>A0A2C5ZUW8_9HYPO</name>
<protein>
    <submittedName>
        <fullName evidence="1">Uncharacterized protein</fullName>
    </submittedName>
</protein>
<gene>
    <name evidence="1" type="ORF">CDD82_23</name>
</gene>
<sequence>MCVRSKTLFAASPWPMHTIHVCKLTQHEQNGCCCSSRWVRQQQLLFRIWLRGRLRLLRLGAGADAWGAGAWEADEEPPAAMGGRDGQAKPPASRIDLVAGISEIREQRPAPLSSSHALT</sequence>
<accession>A0A2C5ZUW8</accession>
<dbReference type="AlphaFoldDB" id="A0A2C5ZUW8"/>
<organism evidence="1 2">
    <name type="scientific">Ophiocordyceps australis</name>
    <dbReference type="NCBI Taxonomy" id="1399860"/>
    <lineage>
        <taxon>Eukaryota</taxon>
        <taxon>Fungi</taxon>
        <taxon>Dikarya</taxon>
        <taxon>Ascomycota</taxon>
        <taxon>Pezizomycotina</taxon>
        <taxon>Sordariomycetes</taxon>
        <taxon>Hypocreomycetidae</taxon>
        <taxon>Hypocreales</taxon>
        <taxon>Ophiocordycipitaceae</taxon>
        <taxon>Ophiocordyceps</taxon>
    </lineage>
</organism>
<dbReference type="EMBL" id="NJEU01000001">
    <property type="protein sequence ID" value="PHH83806.1"/>
    <property type="molecule type" value="Genomic_DNA"/>
</dbReference>
<evidence type="ECO:0000313" key="1">
    <source>
        <dbReference type="EMBL" id="PHH83806.1"/>
    </source>
</evidence>
<dbReference type="Proteomes" id="UP000224854">
    <property type="component" value="Unassembled WGS sequence"/>
</dbReference>
<evidence type="ECO:0000313" key="2">
    <source>
        <dbReference type="Proteomes" id="UP000224854"/>
    </source>
</evidence>